<keyword evidence="4" id="KW-1185">Reference proteome</keyword>
<dbReference type="SUPFAM" id="SSF102400">
    <property type="entry name" value="DNA polymerase III chi subunit"/>
    <property type="match status" value="1"/>
</dbReference>
<organism evidence="1 4">
    <name type="scientific">Alteromonas australica</name>
    <dbReference type="NCBI Taxonomy" id="589873"/>
    <lineage>
        <taxon>Bacteria</taxon>
        <taxon>Pseudomonadati</taxon>
        <taxon>Pseudomonadota</taxon>
        <taxon>Gammaproteobacteria</taxon>
        <taxon>Alteromonadales</taxon>
        <taxon>Alteromonadaceae</taxon>
        <taxon>Alteromonas/Salinimonas group</taxon>
        <taxon>Alteromonas</taxon>
    </lineage>
</organism>
<dbReference type="Gene3D" id="3.40.50.10110">
    <property type="entry name" value="DNA polymerase III subunit chi"/>
    <property type="match status" value="1"/>
</dbReference>
<dbReference type="PATRIC" id="fig|589873.4.peg.3443"/>
<dbReference type="EMBL" id="DNAN01000042">
    <property type="protein sequence ID" value="HAW74325.1"/>
    <property type="molecule type" value="Genomic_DNA"/>
</dbReference>
<dbReference type="PANTHER" id="PTHR38767:SF1">
    <property type="entry name" value="DNA POLYMERASE III SUBUNIT CHI"/>
    <property type="match status" value="1"/>
</dbReference>
<dbReference type="GO" id="GO:0006260">
    <property type="term" value="P:DNA replication"/>
    <property type="evidence" value="ECO:0007669"/>
    <property type="project" value="InterPro"/>
</dbReference>
<dbReference type="KEGG" id="aaus:EP12_15890"/>
<evidence type="ECO:0000313" key="4">
    <source>
        <dbReference type="Proteomes" id="UP000056090"/>
    </source>
</evidence>
<dbReference type="GO" id="GO:0032298">
    <property type="term" value="P:positive regulation of DNA-templated DNA replication initiation"/>
    <property type="evidence" value="ECO:0007669"/>
    <property type="project" value="TreeGrafter"/>
</dbReference>
<dbReference type="EMBL" id="CP008849">
    <property type="protein sequence ID" value="AIF99942.1"/>
    <property type="molecule type" value="Genomic_DNA"/>
</dbReference>
<reference evidence="1 4" key="1">
    <citation type="submission" date="2014-06" db="EMBL/GenBank/DDBJ databases">
        <title>Genomes of Alteromonas australica, a world apart.</title>
        <authorList>
            <person name="Gonzaga A."/>
            <person name="Lopez-Perez M."/>
            <person name="Rodriguez-Valera F."/>
        </authorList>
    </citation>
    <scope>NUCLEOTIDE SEQUENCE [LARGE SCALE GENOMIC DNA]</scope>
    <source>
        <strain evidence="1 4">H 17</strain>
    </source>
</reference>
<dbReference type="InterPro" id="IPR036768">
    <property type="entry name" value="PolIII_chi_sf"/>
</dbReference>
<dbReference type="OrthoDB" id="5297568at2"/>
<dbReference type="Proteomes" id="UP000264779">
    <property type="component" value="Unassembled WGS sequence"/>
</dbReference>
<dbReference type="GO" id="GO:0003887">
    <property type="term" value="F:DNA-directed DNA polymerase activity"/>
    <property type="evidence" value="ECO:0007669"/>
    <property type="project" value="InterPro"/>
</dbReference>
<dbReference type="GeneID" id="78256262"/>
<dbReference type="AlphaFoldDB" id="A0A075P9F9"/>
<dbReference type="Proteomes" id="UP000056090">
    <property type="component" value="Chromosome"/>
</dbReference>
<evidence type="ECO:0000313" key="1">
    <source>
        <dbReference type="EMBL" id="AIF99942.1"/>
    </source>
</evidence>
<gene>
    <name evidence="2" type="ORF">DCW74_01145</name>
    <name evidence="3" type="ORF">DEB45_05965</name>
    <name evidence="1" type="ORF">EP13_15320</name>
</gene>
<evidence type="ECO:0000313" key="5">
    <source>
        <dbReference type="Proteomes" id="UP000263517"/>
    </source>
</evidence>
<reference evidence="5 6" key="2">
    <citation type="journal article" date="2018" name="Nat. Biotechnol.">
        <title>A standardized bacterial taxonomy based on genome phylogeny substantially revises the tree of life.</title>
        <authorList>
            <person name="Parks D.H."/>
            <person name="Chuvochina M."/>
            <person name="Waite D.W."/>
            <person name="Rinke C."/>
            <person name="Skarshewski A."/>
            <person name="Chaumeil P.A."/>
            <person name="Hugenholtz P."/>
        </authorList>
    </citation>
    <scope>NUCLEOTIDE SEQUENCE [LARGE SCALE GENOMIC DNA]</scope>
    <source>
        <strain evidence="3">UBA11621</strain>
        <strain evidence="2">UBA11978</strain>
    </source>
</reference>
<dbReference type="PANTHER" id="PTHR38767">
    <property type="entry name" value="DNA POLYMERASE III SUBUNIT CHI"/>
    <property type="match status" value="1"/>
</dbReference>
<evidence type="ECO:0000313" key="3">
    <source>
        <dbReference type="EMBL" id="HBU50785.1"/>
    </source>
</evidence>
<dbReference type="eggNOG" id="COG2927">
    <property type="taxonomic scope" value="Bacteria"/>
</dbReference>
<dbReference type="InterPro" id="IPR007459">
    <property type="entry name" value="DNA_pol3_chi"/>
</dbReference>
<dbReference type="Proteomes" id="UP000263517">
    <property type="component" value="Unassembled WGS sequence"/>
</dbReference>
<dbReference type="EMBL" id="DONK01000091">
    <property type="protein sequence ID" value="HBU50785.1"/>
    <property type="molecule type" value="Genomic_DNA"/>
</dbReference>
<evidence type="ECO:0000313" key="2">
    <source>
        <dbReference type="EMBL" id="HAW74325.1"/>
    </source>
</evidence>
<evidence type="ECO:0000313" key="6">
    <source>
        <dbReference type="Proteomes" id="UP000264779"/>
    </source>
</evidence>
<proteinExistence type="predicted"/>
<dbReference type="GO" id="GO:0003677">
    <property type="term" value="F:DNA binding"/>
    <property type="evidence" value="ECO:0007669"/>
    <property type="project" value="InterPro"/>
</dbReference>
<dbReference type="RefSeq" id="WP_044057990.1">
    <property type="nucleotide sequence ID" value="NZ_CALBIY010000075.1"/>
</dbReference>
<name>A0A075P9F9_9ALTE</name>
<dbReference type="KEGG" id="aal:EP13_15320"/>
<accession>A0A075P9F9</accession>
<dbReference type="STRING" id="589873.EP12_15890"/>
<sequence length="142" mass="15807">MPQVVFYQLVDSDNGVTAKASRLIADAYANKQKISVLCDTKAQAEQVDELLWQLPADRFVPHNLYGEGPPSGTPVEICWQPQQVARRQMVVNVGSGMIPSPNNHRKIIDFVPVDEKAKQAARVRYKNYQQAGCSMQFQSASS</sequence>
<dbReference type="Pfam" id="PF04364">
    <property type="entry name" value="DNA_pol3_chi"/>
    <property type="match status" value="1"/>
</dbReference>
<protein>
    <submittedName>
        <fullName evidence="1">DNA polymerase III subunit chi</fullName>
    </submittedName>
</protein>